<dbReference type="STRING" id="1826909.A5893_01535"/>
<dbReference type="OrthoDB" id="1223654at2"/>
<gene>
    <name evidence="2" type="ORF">A5893_01535</name>
</gene>
<feature type="chain" id="PRO_5008100679" description="Carboxypeptidase-like regulatory domain-containing protein" evidence="1">
    <location>
        <begin position="20"/>
        <end position="407"/>
    </location>
</feature>
<protein>
    <recommendedName>
        <fullName evidence="4">Carboxypeptidase-like regulatory domain-containing protein</fullName>
    </recommendedName>
</protein>
<name>A0A179DL43_9SPHI</name>
<evidence type="ECO:0008006" key="4">
    <source>
        <dbReference type="Google" id="ProtNLM"/>
    </source>
</evidence>
<proteinExistence type="predicted"/>
<dbReference type="InterPro" id="IPR008969">
    <property type="entry name" value="CarboxyPept-like_regulatory"/>
</dbReference>
<evidence type="ECO:0000313" key="2">
    <source>
        <dbReference type="EMBL" id="OAQ41826.1"/>
    </source>
</evidence>
<dbReference type="Pfam" id="PF13715">
    <property type="entry name" value="CarbopepD_reg_2"/>
    <property type="match status" value="1"/>
</dbReference>
<keyword evidence="3" id="KW-1185">Reference proteome</keyword>
<dbReference type="AlphaFoldDB" id="A0A179DL43"/>
<evidence type="ECO:0000256" key="1">
    <source>
        <dbReference type="SAM" id="SignalP"/>
    </source>
</evidence>
<dbReference type="SUPFAM" id="SSF49464">
    <property type="entry name" value="Carboxypeptidase regulatory domain-like"/>
    <property type="match status" value="1"/>
</dbReference>
<comment type="caution">
    <text evidence="2">The sequence shown here is derived from an EMBL/GenBank/DDBJ whole genome shotgun (WGS) entry which is preliminary data.</text>
</comment>
<dbReference type="EMBL" id="LWHJ01000011">
    <property type="protein sequence ID" value="OAQ41826.1"/>
    <property type="molecule type" value="Genomic_DNA"/>
</dbReference>
<dbReference type="Proteomes" id="UP000078459">
    <property type="component" value="Unassembled WGS sequence"/>
</dbReference>
<sequence>MKLYFSFLLISFLPFISIAQQKYSLSGKVTDKKGEVLPGTGVFISGYKIATSTNAEGYFNLNLPVGNFDILIKAVGYKPFTKNLTVVDKNLSIAVSLEESTIALNEVVVRPDPNRENYINIFKDFFLGTTPNSAKCKLLNPSVLNVEYNKEERVLNVDCSELLIIENKALGYEIKYLIKNFQLDYKTNIVYYEGYPYYKDLEGSDSKKLKWAEARLASYNGSPQHFFKSLYLNNSQKEGFNIYELVKQENKNRLPDSLIKEKIKQFKHEIDYYPNKKEYQDSLNFWIGKGRVSRQIIIFKGEEILADTLVHQQNKNVKYINFQNILTVEYQNEKPDIAMGNSFKAGIPRLEKFKDHQLSLLNLLIRPVYFYANGAIFNPKSLLFEGTWAWEKIADSVPMDYLPPLSK</sequence>
<keyword evidence="1" id="KW-0732">Signal</keyword>
<dbReference type="RefSeq" id="WP_068820857.1">
    <property type="nucleotide sequence ID" value="NZ_LWHJ01000011.1"/>
</dbReference>
<organism evidence="2 3">
    <name type="scientific">Pedobacter psychrophilus</name>
    <dbReference type="NCBI Taxonomy" id="1826909"/>
    <lineage>
        <taxon>Bacteria</taxon>
        <taxon>Pseudomonadati</taxon>
        <taxon>Bacteroidota</taxon>
        <taxon>Sphingobacteriia</taxon>
        <taxon>Sphingobacteriales</taxon>
        <taxon>Sphingobacteriaceae</taxon>
        <taxon>Pedobacter</taxon>
    </lineage>
</organism>
<feature type="signal peptide" evidence="1">
    <location>
        <begin position="1"/>
        <end position="19"/>
    </location>
</feature>
<reference evidence="2 3" key="2">
    <citation type="submission" date="2016-06" db="EMBL/GenBank/DDBJ databases">
        <title>Pedobacter psychrophilus sp. nov., isolated from Antarctic fragmentary rock.</title>
        <authorList>
            <person name="Svec P."/>
        </authorList>
    </citation>
    <scope>NUCLEOTIDE SEQUENCE [LARGE SCALE GENOMIC DNA]</scope>
    <source>
        <strain evidence="2 3">CCM 8644</strain>
    </source>
</reference>
<evidence type="ECO:0000313" key="3">
    <source>
        <dbReference type="Proteomes" id="UP000078459"/>
    </source>
</evidence>
<accession>A0A179DL43</accession>
<reference evidence="2 3" key="1">
    <citation type="submission" date="2016-04" db="EMBL/GenBank/DDBJ databases">
        <authorList>
            <person name="Evans L.H."/>
            <person name="Alamgir A."/>
            <person name="Owens N."/>
            <person name="Weber N.D."/>
            <person name="Virtaneva K."/>
            <person name="Barbian K."/>
            <person name="Babar A."/>
            <person name="Rosenke K."/>
        </authorList>
    </citation>
    <scope>NUCLEOTIDE SEQUENCE [LARGE SCALE GENOMIC DNA]</scope>
    <source>
        <strain evidence="2 3">CCM 8644</strain>
    </source>
</reference>
<dbReference type="Gene3D" id="2.60.40.1120">
    <property type="entry name" value="Carboxypeptidase-like, regulatory domain"/>
    <property type="match status" value="1"/>
</dbReference>